<geneLocation type="plasmid" evidence="1 2">
    <name>paPv2</name>
</geneLocation>
<evidence type="ECO:0000313" key="1">
    <source>
        <dbReference type="EMBL" id="WGM03446.1"/>
    </source>
</evidence>
<dbReference type="AlphaFoldDB" id="A0AA95GSY0"/>
<accession>A0AA95GSY0</accession>
<dbReference type="RefSeq" id="WP_280626619.1">
    <property type="nucleotide sequence ID" value="NZ_CP123506.1"/>
</dbReference>
<protein>
    <submittedName>
        <fullName evidence="1">Uncharacterized protein</fullName>
    </submittedName>
</protein>
<dbReference type="Proteomes" id="UP001177595">
    <property type="component" value="Plasmid paPv2"/>
</dbReference>
<evidence type="ECO:0000313" key="2">
    <source>
        <dbReference type="Proteomes" id="UP001177595"/>
    </source>
</evidence>
<gene>
    <name evidence="1" type="ORF">QE210_18145</name>
</gene>
<keyword evidence="1" id="KW-0614">Plasmid</keyword>
<dbReference type="EMBL" id="CP123506">
    <property type="protein sequence ID" value="WGM03446.1"/>
    <property type="molecule type" value="Genomic_DNA"/>
</dbReference>
<sequence>MKKKTSDFKEDILRLRREGISYEKIAIWLASNKQFAVTANGVRAFVQKQKMLDAFKK</sequence>
<proteinExistence type="predicted"/>
<reference evidence="1" key="1">
    <citation type="submission" date="2023-04" db="EMBL/GenBank/DDBJ databases">
        <title>Genome dynamics across the evolutionary transition to endosymbiosis.</title>
        <authorList>
            <person name="Siozios S."/>
            <person name="Nadal-Jimenez P."/>
            <person name="Azagi T."/>
            <person name="Sprong H."/>
            <person name="Frost C.L."/>
            <person name="Parratt S.R."/>
            <person name="Taylor G."/>
            <person name="Brettell L."/>
            <person name="Lew K.C."/>
            <person name="Croft L."/>
            <person name="King K.C."/>
            <person name="Brockhurst M.A."/>
            <person name="Hypsa V."/>
            <person name="Novakova E."/>
            <person name="Darby A.C."/>
            <person name="Hurst G.D.D."/>
        </authorList>
    </citation>
    <scope>NUCLEOTIDE SEQUENCE</scope>
    <source>
        <strain evidence="1">APv</strain>
        <plasmid evidence="1">paPv2</plasmid>
    </source>
</reference>
<organism evidence="1 2">
    <name type="scientific">Arsenophonus nasoniae</name>
    <name type="common">son-killer infecting Nasonia vitripennis</name>
    <dbReference type="NCBI Taxonomy" id="638"/>
    <lineage>
        <taxon>Bacteria</taxon>
        <taxon>Pseudomonadati</taxon>
        <taxon>Pseudomonadota</taxon>
        <taxon>Gammaproteobacteria</taxon>
        <taxon>Enterobacterales</taxon>
        <taxon>Morganellaceae</taxon>
        <taxon>Arsenophonus</taxon>
    </lineage>
</organism>
<name>A0AA95GSY0_9GAMM</name>